<dbReference type="EMBL" id="AZST01000002">
    <property type="protein sequence ID" value="KEP55728.1"/>
    <property type="molecule type" value="Genomic_DNA"/>
</dbReference>
<feature type="region of interest" description="Disordered" evidence="1">
    <location>
        <begin position="58"/>
        <end position="101"/>
    </location>
</feature>
<reference evidence="2 3" key="1">
    <citation type="submission" date="2013-12" db="EMBL/GenBank/DDBJ databases">
        <authorList>
            <person name="Cubeta M."/>
            <person name="Pakala S."/>
            <person name="Fedorova N."/>
            <person name="Thomas E."/>
            <person name="Dean R."/>
            <person name="Jabaji S."/>
            <person name="Neate S."/>
            <person name="Toda T."/>
            <person name="Tavantzis S."/>
            <person name="Vilgalys R."/>
            <person name="Bharathan N."/>
            <person name="Pakala S."/>
            <person name="Losada L.S."/>
            <person name="Zafar N."/>
            <person name="Nierman W."/>
        </authorList>
    </citation>
    <scope>NUCLEOTIDE SEQUENCE [LARGE SCALE GENOMIC DNA]</scope>
    <source>
        <strain evidence="2 3">123E</strain>
    </source>
</reference>
<accession>A0A074SG34</accession>
<keyword evidence="3" id="KW-1185">Reference proteome</keyword>
<dbReference type="AlphaFoldDB" id="A0A074SG34"/>
<evidence type="ECO:0000313" key="2">
    <source>
        <dbReference type="EMBL" id="KEP55728.1"/>
    </source>
</evidence>
<organism evidence="2 3">
    <name type="scientific">Rhizoctonia solani 123E</name>
    <dbReference type="NCBI Taxonomy" id="1423351"/>
    <lineage>
        <taxon>Eukaryota</taxon>
        <taxon>Fungi</taxon>
        <taxon>Dikarya</taxon>
        <taxon>Basidiomycota</taxon>
        <taxon>Agaricomycotina</taxon>
        <taxon>Agaricomycetes</taxon>
        <taxon>Cantharellales</taxon>
        <taxon>Ceratobasidiaceae</taxon>
        <taxon>Rhizoctonia</taxon>
    </lineage>
</organism>
<dbReference type="Proteomes" id="UP000027456">
    <property type="component" value="Unassembled WGS sequence"/>
</dbReference>
<evidence type="ECO:0000313" key="3">
    <source>
        <dbReference type="Proteomes" id="UP000027456"/>
    </source>
</evidence>
<gene>
    <name evidence="2" type="ORF">V565_001850</name>
</gene>
<dbReference type="HOGENOM" id="CLU_1866270_0_0_1"/>
<evidence type="ECO:0000256" key="1">
    <source>
        <dbReference type="SAM" id="MobiDB-lite"/>
    </source>
</evidence>
<protein>
    <submittedName>
        <fullName evidence="2">Uncharacterized protein</fullName>
    </submittedName>
</protein>
<comment type="caution">
    <text evidence="2">The sequence shown here is derived from an EMBL/GenBank/DDBJ whole genome shotgun (WGS) entry which is preliminary data.</text>
</comment>
<proteinExistence type="predicted"/>
<sequence>MRVLLGVHDIIRNAITCFVGTGPRIASGMNVARNLNTRPHLTNNSPSRAMLPSNVCIAEPGDPEPDTLMEPQDSHRDVAESGSGPTDSSIDAPRYSGESSANQFEDVSVVNAFKPHHLSTNNTPSEHSKCVYAHLLY</sequence>
<name>A0A074SG34_9AGAM</name>